<sequence>MLRRIRTNYAYGISVSRDIGTQLQRFPDETQEFTCCGPTVYHLPVSADCFVGLMGKWVNVIENVN</sequence>
<organism evidence="2 3">
    <name type="scientific">Trachymyrmex cornetzi</name>
    <dbReference type="NCBI Taxonomy" id="471704"/>
    <lineage>
        <taxon>Eukaryota</taxon>
        <taxon>Metazoa</taxon>
        <taxon>Ecdysozoa</taxon>
        <taxon>Arthropoda</taxon>
        <taxon>Hexapoda</taxon>
        <taxon>Insecta</taxon>
        <taxon>Pterygota</taxon>
        <taxon>Neoptera</taxon>
        <taxon>Endopterygota</taxon>
        <taxon>Hymenoptera</taxon>
        <taxon>Apocrita</taxon>
        <taxon>Aculeata</taxon>
        <taxon>Formicoidea</taxon>
        <taxon>Formicidae</taxon>
        <taxon>Myrmicinae</taxon>
        <taxon>Trachymyrmex</taxon>
    </lineage>
</organism>
<evidence type="ECO:0000313" key="3">
    <source>
        <dbReference type="Proteomes" id="UP000078492"/>
    </source>
</evidence>
<evidence type="ECO:0000313" key="2">
    <source>
        <dbReference type="EMBL" id="KYN10681.1"/>
    </source>
</evidence>
<dbReference type="EMBL" id="KQ980989">
    <property type="protein sequence ID" value="KYN10681.1"/>
    <property type="molecule type" value="Genomic_DNA"/>
</dbReference>
<reference evidence="2 3" key="1">
    <citation type="submission" date="2015-09" db="EMBL/GenBank/DDBJ databases">
        <title>Trachymyrmex cornetzi WGS genome.</title>
        <authorList>
            <person name="Nygaard S."/>
            <person name="Hu H."/>
            <person name="Boomsma J."/>
            <person name="Zhang G."/>
        </authorList>
    </citation>
    <scope>NUCLEOTIDE SEQUENCE [LARGE SCALE GENOMIC DNA]</scope>
    <source>
        <strain evidence="2">Tcor2-1</strain>
        <tissue evidence="2">Whole body</tissue>
    </source>
</reference>
<dbReference type="AlphaFoldDB" id="A0A195DCS1"/>
<dbReference type="Proteomes" id="UP000078492">
    <property type="component" value="Unassembled WGS sequence"/>
</dbReference>
<dbReference type="PROSITE" id="PS00267">
    <property type="entry name" value="TACHYKININ"/>
    <property type="match status" value="1"/>
</dbReference>
<name>A0A195DCS1_9HYME</name>
<protein>
    <submittedName>
        <fullName evidence="2">Uncharacterized protein</fullName>
    </submittedName>
</protein>
<gene>
    <name evidence="2" type="ORF">ALC57_17288</name>
</gene>
<comment type="similarity">
    <text evidence="1">Belongs to the tachykinin family.</text>
</comment>
<keyword evidence="3" id="KW-1185">Reference proteome</keyword>
<proteinExistence type="inferred from homology"/>
<dbReference type="InterPro" id="IPR013055">
    <property type="entry name" value="Tachy_Neuro_lke_CS"/>
</dbReference>
<evidence type="ECO:0000256" key="1">
    <source>
        <dbReference type="ARBA" id="ARBA00007518"/>
    </source>
</evidence>
<accession>A0A195DCS1</accession>